<dbReference type="PANTHER" id="PTHR36175">
    <property type="entry name" value="CYANOPHYCINASE"/>
    <property type="match status" value="1"/>
</dbReference>
<dbReference type="AlphaFoldDB" id="A0A1M4W6S0"/>
<feature type="domain" description="Secretion system C-terminal sorting" evidence="2">
    <location>
        <begin position="360"/>
        <end position="419"/>
    </location>
</feature>
<dbReference type="STRING" id="1155689.SAMN05444278_105110"/>
<dbReference type="OrthoDB" id="9799980at2"/>
<reference evidence="3 4" key="1">
    <citation type="submission" date="2016-11" db="EMBL/GenBank/DDBJ databases">
        <authorList>
            <person name="Jaros S."/>
            <person name="Januszkiewicz K."/>
            <person name="Wedrychowicz H."/>
        </authorList>
    </citation>
    <scope>NUCLEOTIDE SEQUENCE [LARGE SCALE GENOMIC DNA]</scope>
    <source>
        <strain evidence="3 4">DSM 25661</strain>
    </source>
</reference>
<dbReference type="Pfam" id="PF18962">
    <property type="entry name" value="Por_Secre_tail"/>
    <property type="match status" value="1"/>
</dbReference>
<evidence type="ECO:0000313" key="4">
    <source>
        <dbReference type="Proteomes" id="UP000184462"/>
    </source>
</evidence>
<name>A0A1M4W6S0_9FLAO</name>
<dbReference type="RefSeq" id="WP_073193036.1">
    <property type="nucleotide sequence ID" value="NZ_FQTW01000005.1"/>
</dbReference>
<organism evidence="3 4">
    <name type="scientific">Psychroflexus salarius</name>
    <dbReference type="NCBI Taxonomy" id="1155689"/>
    <lineage>
        <taxon>Bacteria</taxon>
        <taxon>Pseudomonadati</taxon>
        <taxon>Bacteroidota</taxon>
        <taxon>Flavobacteriia</taxon>
        <taxon>Flavobacteriales</taxon>
        <taxon>Flavobacteriaceae</taxon>
        <taxon>Psychroflexus</taxon>
    </lineage>
</organism>
<keyword evidence="1" id="KW-0732">Signal</keyword>
<sequence length="427" mass="47595">MRFLVLTLLLVISLGCFSQSYESYRTGNPESLDVTPTFGVCLMGGGAENDNAMQWFLNLANGGDVLVLRTSGSDAYNPYFYNQLGVTLNSVETLVITSSQASQEDYVINRINQAEAIWFAGGDQSDYINFFKSNAINVALNHHINIKQAAIGGTSAGMAILSDYYFSATNGTVTSFEALFNPFHPNISLGESDFLNVPLLEETITDTHFDNPDRKGRLSVFIARLLMTNPNTSVKGIAAEEFTAICIDQNAMAKVYGDYPEFEDYAYFVQTNCELSPAETIEQNEPITWSINQSAIDVIKIPATPTGTYQFDLNDWQTSNWSTWEHWYINNGNFNSSASLPRDCTQLLVDTSTVNQVKAYPNPFSEFVHVNLPVRHKIKSVYNAYGQAVDFIFKSKQLRLKSQSKGVYYVCVESNSGEISYLSLIKH</sequence>
<dbReference type="EMBL" id="FQTW01000005">
    <property type="protein sequence ID" value="SHE76907.1"/>
    <property type="molecule type" value="Genomic_DNA"/>
</dbReference>
<dbReference type="PROSITE" id="PS51257">
    <property type="entry name" value="PROKAR_LIPOPROTEIN"/>
    <property type="match status" value="1"/>
</dbReference>
<dbReference type="CDD" id="cd03145">
    <property type="entry name" value="GAT1_cyanophycinase"/>
    <property type="match status" value="1"/>
</dbReference>
<accession>A0A1M4W6S0</accession>
<dbReference type="NCBIfam" id="TIGR04183">
    <property type="entry name" value="Por_Secre_tail"/>
    <property type="match status" value="1"/>
</dbReference>
<dbReference type="InterPro" id="IPR026444">
    <property type="entry name" value="Secre_tail"/>
</dbReference>
<dbReference type="InterPro" id="IPR029062">
    <property type="entry name" value="Class_I_gatase-like"/>
</dbReference>
<dbReference type="SUPFAM" id="SSF52317">
    <property type="entry name" value="Class I glutamine amidotransferase-like"/>
    <property type="match status" value="1"/>
</dbReference>
<proteinExistence type="predicted"/>
<dbReference type="Gene3D" id="3.40.50.880">
    <property type="match status" value="1"/>
</dbReference>
<dbReference type="Proteomes" id="UP000184462">
    <property type="component" value="Unassembled WGS sequence"/>
</dbReference>
<evidence type="ECO:0000256" key="1">
    <source>
        <dbReference type="ARBA" id="ARBA00022729"/>
    </source>
</evidence>
<gene>
    <name evidence="3" type="ORF">SAMN05444278_105110</name>
</gene>
<dbReference type="PANTHER" id="PTHR36175:SF1">
    <property type="entry name" value="CYANOPHYCINASE"/>
    <property type="match status" value="1"/>
</dbReference>
<protein>
    <submittedName>
        <fullName evidence="3">Por secretion system C-terminal sorting domain-containing protein</fullName>
    </submittedName>
</protein>
<evidence type="ECO:0000259" key="2">
    <source>
        <dbReference type="Pfam" id="PF18962"/>
    </source>
</evidence>
<evidence type="ECO:0000313" key="3">
    <source>
        <dbReference type="EMBL" id="SHE76907.1"/>
    </source>
</evidence>
<keyword evidence="4" id="KW-1185">Reference proteome</keyword>